<gene>
    <name evidence="1" type="ORF">FC21_GL000363</name>
</gene>
<dbReference type="EMBL" id="AZGC01000057">
    <property type="protein sequence ID" value="KRL92315.1"/>
    <property type="molecule type" value="Genomic_DNA"/>
</dbReference>
<keyword evidence="2" id="KW-1185">Reference proteome</keyword>
<dbReference type="AlphaFoldDB" id="A0A0R1UR33"/>
<dbReference type="Proteomes" id="UP000051084">
    <property type="component" value="Unassembled WGS sequence"/>
</dbReference>
<evidence type="ECO:0000313" key="2">
    <source>
        <dbReference type="Proteomes" id="UP000051084"/>
    </source>
</evidence>
<dbReference type="PATRIC" id="fig|1423742.4.peg.380"/>
<protein>
    <submittedName>
        <fullName evidence="1">Abi family protein</fullName>
    </submittedName>
</protein>
<evidence type="ECO:0000313" key="1">
    <source>
        <dbReference type="EMBL" id="KRL92315.1"/>
    </source>
</evidence>
<dbReference type="InterPro" id="IPR011664">
    <property type="entry name" value="Abi_system_AbiD/AbiF-like"/>
</dbReference>
<comment type="caution">
    <text evidence="1">The sequence shown here is derived from an EMBL/GenBank/DDBJ whole genome shotgun (WGS) entry which is preliminary data.</text>
</comment>
<proteinExistence type="predicted"/>
<name>A0A0R1UR33_9LACO</name>
<reference evidence="1 2" key="1">
    <citation type="journal article" date="2015" name="Genome Announc.">
        <title>Expanding the biotechnology potential of lactobacilli through comparative genomics of 213 strains and associated genera.</title>
        <authorList>
            <person name="Sun Z."/>
            <person name="Harris H.M."/>
            <person name="McCann A."/>
            <person name="Guo C."/>
            <person name="Argimon S."/>
            <person name="Zhang W."/>
            <person name="Yang X."/>
            <person name="Jeffery I.B."/>
            <person name="Cooney J.C."/>
            <person name="Kagawa T.F."/>
            <person name="Liu W."/>
            <person name="Song Y."/>
            <person name="Salvetti E."/>
            <person name="Wrobel A."/>
            <person name="Rasinkangas P."/>
            <person name="Parkhill J."/>
            <person name="Rea M.C."/>
            <person name="O'Sullivan O."/>
            <person name="Ritari J."/>
            <person name="Douillard F.P."/>
            <person name="Paul Ross R."/>
            <person name="Yang R."/>
            <person name="Briner A.E."/>
            <person name="Felis G.E."/>
            <person name="de Vos W.M."/>
            <person name="Barrangou R."/>
            <person name="Klaenhammer T.R."/>
            <person name="Caufield P.W."/>
            <person name="Cui Y."/>
            <person name="Zhang H."/>
            <person name="O'Toole P.W."/>
        </authorList>
    </citation>
    <scope>NUCLEOTIDE SEQUENCE [LARGE SCALE GENOMIC DNA]</scope>
    <source>
        <strain evidence="1 2">DSM 18793</strain>
    </source>
</reference>
<accession>A0A0R1UR33</accession>
<dbReference type="STRING" id="417373.GCA_001570685_01428"/>
<dbReference type="Pfam" id="PF07751">
    <property type="entry name" value="Abi_2"/>
    <property type="match status" value="1"/>
</dbReference>
<organism evidence="1 2">
    <name type="scientific">Limosilactobacillus equigenerosi DSM 18793 = JCM 14505</name>
    <dbReference type="NCBI Taxonomy" id="1423742"/>
    <lineage>
        <taxon>Bacteria</taxon>
        <taxon>Bacillati</taxon>
        <taxon>Bacillota</taxon>
        <taxon>Bacilli</taxon>
        <taxon>Lactobacillales</taxon>
        <taxon>Lactobacillaceae</taxon>
        <taxon>Limosilactobacillus</taxon>
    </lineage>
</organism>
<sequence>MVAVQPYLKGHVFYMSLLRLMEKIMNKPFLPVEKQIEQLKVERGLLFQNEESAKELLLRYGYYEIINGYKEHFMNSSKDDNEGFKEGTTFEHIYSLFTFDRNLRTQVMSSLETFELSLRQAVAYTVSENISYMQDEYMNRNNYTSGKKQYIKSAKRKMYPIDHLMNILKGISKSDAEPFKHYREENGNVPPWIIVKKLNFGNLIWWYKLLKGPEKRSVNARLFGINPNLVELNENLSSVISPLLELYLDYRNTAAHGGRIYNHRTKEHELPYNQLLHKRLLEIDEKEYRLGKGRSRLGVVLRSLQLFKNTDPSIELKAAISVHLNNYLKLYPDDKEYILSHLELTDDDIKI</sequence>